<dbReference type="RefSeq" id="WP_284348093.1">
    <property type="nucleotide sequence ID" value="NZ_BRXS01000001.1"/>
</dbReference>
<sequence length="100" mass="10717">MPTLHLHLREGFVGERVVVHADDAVVLDEPNVRTRTQLGLAVAREVTVPAGAMALRVELPGRGRTHTVRVNVARTPYVGVSVDAAGEMDVVCTAEAFGYV</sequence>
<accession>A0AA37V8P7</accession>
<organism evidence="1 2">
    <name type="scientific">Roseisolibacter agri</name>
    <dbReference type="NCBI Taxonomy" id="2014610"/>
    <lineage>
        <taxon>Bacteria</taxon>
        <taxon>Pseudomonadati</taxon>
        <taxon>Gemmatimonadota</taxon>
        <taxon>Gemmatimonadia</taxon>
        <taxon>Gemmatimonadales</taxon>
        <taxon>Gemmatimonadaceae</taxon>
        <taxon>Roseisolibacter</taxon>
    </lineage>
</organism>
<name>A0AA37V8P7_9BACT</name>
<evidence type="ECO:0000313" key="1">
    <source>
        <dbReference type="EMBL" id="GLC23653.1"/>
    </source>
</evidence>
<dbReference type="Proteomes" id="UP001161325">
    <property type="component" value="Unassembled WGS sequence"/>
</dbReference>
<protein>
    <submittedName>
        <fullName evidence="1">Uncharacterized protein</fullName>
    </submittedName>
</protein>
<proteinExistence type="predicted"/>
<reference evidence="1" key="1">
    <citation type="submission" date="2022-08" db="EMBL/GenBank/DDBJ databases">
        <title>Draft genome sequencing of Roseisolibacter agri AW1220.</title>
        <authorList>
            <person name="Tobiishi Y."/>
            <person name="Tonouchi A."/>
        </authorList>
    </citation>
    <scope>NUCLEOTIDE SEQUENCE</scope>
    <source>
        <strain evidence="1">AW1220</strain>
    </source>
</reference>
<evidence type="ECO:0000313" key="2">
    <source>
        <dbReference type="Proteomes" id="UP001161325"/>
    </source>
</evidence>
<gene>
    <name evidence="1" type="ORF">rosag_01660</name>
</gene>
<keyword evidence="2" id="KW-1185">Reference proteome</keyword>
<comment type="caution">
    <text evidence="1">The sequence shown here is derived from an EMBL/GenBank/DDBJ whole genome shotgun (WGS) entry which is preliminary data.</text>
</comment>
<dbReference type="EMBL" id="BRXS01000001">
    <property type="protein sequence ID" value="GLC23653.1"/>
    <property type="molecule type" value="Genomic_DNA"/>
</dbReference>
<dbReference type="AlphaFoldDB" id="A0AA37V8P7"/>